<keyword evidence="5" id="KW-1070">Brassinosteroid signaling pathway</keyword>
<dbReference type="Proteomes" id="UP000017836">
    <property type="component" value="Unassembled WGS sequence"/>
</dbReference>
<keyword evidence="2 5" id="KW-0805">Transcription regulation</keyword>
<evidence type="ECO:0000313" key="9">
    <source>
        <dbReference type="Proteomes" id="UP000017836"/>
    </source>
</evidence>
<dbReference type="GO" id="GO:0009742">
    <property type="term" value="P:brassinosteroid mediated signaling pathway"/>
    <property type="evidence" value="ECO:0007669"/>
    <property type="project" value="UniProtKB-UniRule"/>
</dbReference>
<dbReference type="PANTHER" id="PTHR31506">
    <property type="entry name" value="BES1/BZR1 HOMOLOG PROTEIN 3-RELATED"/>
    <property type="match status" value="1"/>
</dbReference>
<comment type="function">
    <text evidence="5">Functions in brassinosteroid signaling. May function as transcriptional repressor.</text>
</comment>
<dbReference type="OrthoDB" id="1907033at2759"/>
<dbReference type="InterPro" id="IPR033264">
    <property type="entry name" value="BZR"/>
</dbReference>
<evidence type="ECO:0000313" key="8">
    <source>
        <dbReference type="EMBL" id="ERM97084.1"/>
    </source>
</evidence>
<feature type="region of interest" description="Disordered" evidence="6">
    <location>
        <begin position="111"/>
        <end position="146"/>
    </location>
</feature>
<evidence type="ECO:0000256" key="2">
    <source>
        <dbReference type="ARBA" id="ARBA00023015"/>
    </source>
</evidence>
<feature type="compositionally biased region" description="Basic and acidic residues" evidence="6">
    <location>
        <begin position="116"/>
        <end position="145"/>
    </location>
</feature>
<comment type="similarity">
    <text evidence="1 5">Belongs to the BZR/LAT61 family.</text>
</comment>
<proteinExistence type="inferred from homology"/>
<dbReference type="eggNOG" id="ENOG502S4GR">
    <property type="taxonomic scope" value="Eukaryota"/>
</dbReference>
<name>W1NQJ5_AMBTC</name>
<accession>W1NQJ5</accession>
<feature type="domain" description="BES1/BZR1 plant transcription factor N-terminal" evidence="7">
    <location>
        <begin position="42"/>
        <end position="124"/>
    </location>
</feature>
<dbReference type="EMBL" id="KI396610">
    <property type="protein sequence ID" value="ERM97084.1"/>
    <property type="molecule type" value="Genomic_DNA"/>
</dbReference>
<dbReference type="GO" id="GO:0003700">
    <property type="term" value="F:DNA-binding transcription factor activity"/>
    <property type="evidence" value="ECO:0007669"/>
    <property type="project" value="UniProtKB-UniRule"/>
</dbReference>
<dbReference type="PANTHER" id="PTHR31506:SF21">
    <property type="entry name" value="PROTEIN BZR1 HOMOLOG"/>
    <property type="match status" value="1"/>
</dbReference>
<gene>
    <name evidence="8" type="ORF">AMTR_s00122p00129760</name>
</gene>
<dbReference type="GO" id="GO:0003677">
    <property type="term" value="F:DNA binding"/>
    <property type="evidence" value="ECO:0007669"/>
    <property type="project" value="UniProtKB-UniRule"/>
</dbReference>
<protein>
    <recommendedName>
        <fullName evidence="5">Protein BZR1 homolog</fullName>
    </recommendedName>
    <alternativeName>
        <fullName evidence="5">Protein BRASSINAZOLE-RESISTANT 1 homolog</fullName>
    </alternativeName>
</protein>
<dbReference type="HOGENOM" id="CLU_1344888_0_0_1"/>
<dbReference type="InterPro" id="IPR008540">
    <property type="entry name" value="BES1_N"/>
</dbReference>
<evidence type="ECO:0000256" key="4">
    <source>
        <dbReference type="ARBA" id="ARBA00023163"/>
    </source>
</evidence>
<evidence type="ECO:0000256" key="3">
    <source>
        <dbReference type="ARBA" id="ARBA00023125"/>
    </source>
</evidence>
<dbReference type="KEGG" id="atr:18425034"/>
<keyword evidence="4 5" id="KW-0804">Transcription</keyword>
<dbReference type="GO" id="GO:0006351">
    <property type="term" value="P:DNA-templated transcription"/>
    <property type="evidence" value="ECO:0007669"/>
    <property type="project" value="InterPro"/>
</dbReference>
<evidence type="ECO:0000259" key="7">
    <source>
        <dbReference type="Pfam" id="PF05687"/>
    </source>
</evidence>
<reference evidence="9" key="1">
    <citation type="journal article" date="2013" name="Science">
        <title>The Amborella genome and the evolution of flowering plants.</title>
        <authorList>
            <consortium name="Amborella Genome Project"/>
        </authorList>
    </citation>
    <scope>NUCLEOTIDE SEQUENCE [LARGE SCALE GENOMIC DNA]</scope>
</reference>
<comment type="subcellular location">
    <subcellularLocation>
        <location evidence="5">Nucleus</location>
    </subcellularLocation>
</comment>
<sequence>MENGREERGRNVRGCIKRTAGPWIVRRRKGGSKGDEVAVTLRRPSARERENNRWRERKRRAVAARIFAGLRAYGNYNLPTHSDQNEVLKALCTEAGWHVDDDGTTYRKNTIAKSKKPSEMEQSKEVEKADEAKPDLNLLPHEKPDASASQLQKIDSPFLIMQQKHGIAGTDVQVKYEDALQSSKIDSSSGPLESSTEAFLCGFW</sequence>
<evidence type="ECO:0000256" key="1">
    <source>
        <dbReference type="ARBA" id="ARBA00005909"/>
    </source>
</evidence>
<dbReference type="Pfam" id="PF05687">
    <property type="entry name" value="BES1_N"/>
    <property type="match status" value="1"/>
</dbReference>
<keyword evidence="3 5" id="KW-0238">DNA-binding</keyword>
<evidence type="ECO:0000256" key="6">
    <source>
        <dbReference type="SAM" id="MobiDB-lite"/>
    </source>
</evidence>
<evidence type="ECO:0000256" key="5">
    <source>
        <dbReference type="RuleBase" id="RU369040"/>
    </source>
</evidence>
<organism evidence="8 9">
    <name type="scientific">Amborella trichopoda</name>
    <dbReference type="NCBI Taxonomy" id="13333"/>
    <lineage>
        <taxon>Eukaryota</taxon>
        <taxon>Viridiplantae</taxon>
        <taxon>Streptophyta</taxon>
        <taxon>Embryophyta</taxon>
        <taxon>Tracheophyta</taxon>
        <taxon>Spermatophyta</taxon>
        <taxon>Magnoliopsida</taxon>
        <taxon>Amborellales</taxon>
        <taxon>Amborellaceae</taxon>
        <taxon>Amborella</taxon>
    </lineage>
</organism>
<dbReference type="Gramene" id="ERM97084">
    <property type="protein sequence ID" value="ERM97084"/>
    <property type="gene ID" value="AMTR_s00122p00129760"/>
</dbReference>
<keyword evidence="9" id="KW-1185">Reference proteome</keyword>
<dbReference type="GO" id="GO:0005634">
    <property type="term" value="C:nucleus"/>
    <property type="evidence" value="ECO:0007669"/>
    <property type="project" value="UniProtKB-SubCell"/>
</dbReference>
<dbReference type="AlphaFoldDB" id="W1NQJ5"/>